<protein>
    <submittedName>
        <fullName evidence="3">6825_t:CDS:1</fullName>
    </submittedName>
</protein>
<feature type="domain" description="HMG box" evidence="2">
    <location>
        <begin position="40"/>
        <end position="110"/>
    </location>
</feature>
<name>A0A9N9GPV5_9GLOM</name>
<keyword evidence="1" id="KW-0539">Nucleus</keyword>
<organism evidence="3 4">
    <name type="scientific">Paraglomus occultum</name>
    <dbReference type="NCBI Taxonomy" id="144539"/>
    <lineage>
        <taxon>Eukaryota</taxon>
        <taxon>Fungi</taxon>
        <taxon>Fungi incertae sedis</taxon>
        <taxon>Mucoromycota</taxon>
        <taxon>Glomeromycotina</taxon>
        <taxon>Glomeromycetes</taxon>
        <taxon>Paraglomerales</taxon>
        <taxon>Paraglomeraceae</taxon>
        <taxon>Paraglomus</taxon>
    </lineage>
</organism>
<dbReference type="GO" id="GO:0005634">
    <property type="term" value="C:nucleus"/>
    <property type="evidence" value="ECO:0007669"/>
    <property type="project" value="UniProtKB-UniRule"/>
</dbReference>
<dbReference type="InterPro" id="IPR009071">
    <property type="entry name" value="HMG_box_dom"/>
</dbReference>
<dbReference type="SMART" id="SM00398">
    <property type="entry name" value="HMG"/>
    <property type="match status" value="1"/>
</dbReference>
<dbReference type="Proteomes" id="UP000789572">
    <property type="component" value="Unassembled WGS sequence"/>
</dbReference>
<evidence type="ECO:0000313" key="3">
    <source>
        <dbReference type="EMBL" id="CAG8626042.1"/>
    </source>
</evidence>
<keyword evidence="1" id="KW-0238">DNA-binding</keyword>
<dbReference type="GO" id="GO:0003677">
    <property type="term" value="F:DNA binding"/>
    <property type="evidence" value="ECO:0007669"/>
    <property type="project" value="UniProtKB-UniRule"/>
</dbReference>
<dbReference type="AlphaFoldDB" id="A0A9N9GPV5"/>
<keyword evidence="4" id="KW-1185">Reference proteome</keyword>
<proteinExistence type="predicted"/>
<dbReference type="Gene3D" id="1.10.30.10">
    <property type="entry name" value="High mobility group box domain"/>
    <property type="match status" value="1"/>
</dbReference>
<dbReference type="EMBL" id="CAJVPJ010002636">
    <property type="protein sequence ID" value="CAG8626042.1"/>
    <property type="molecule type" value="Genomic_DNA"/>
</dbReference>
<dbReference type="PROSITE" id="PS50118">
    <property type="entry name" value="HMG_BOX_2"/>
    <property type="match status" value="1"/>
</dbReference>
<dbReference type="Pfam" id="PF00505">
    <property type="entry name" value="HMG_box"/>
    <property type="match status" value="1"/>
</dbReference>
<evidence type="ECO:0000256" key="1">
    <source>
        <dbReference type="PROSITE-ProRule" id="PRU00267"/>
    </source>
</evidence>
<dbReference type="OrthoDB" id="6247875at2759"/>
<dbReference type="InterPro" id="IPR036910">
    <property type="entry name" value="HMG_box_dom_sf"/>
</dbReference>
<feature type="DNA-binding region" description="HMG box" evidence="1">
    <location>
        <begin position="40"/>
        <end position="110"/>
    </location>
</feature>
<reference evidence="3" key="1">
    <citation type="submission" date="2021-06" db="EMBL/GenBank/DDBJ databases">
        <authorList>
            <person name="Kallberg Y."/>
            <person name="Tangrot J."/>
            <person name="Rosling A."/>
        </authorList>
    </citation>
    <scope>NUCLEOTIDE SEQUENCE</scope>
    <source>
        <strain evidence="3">IA702</strain>
    </source>
</reference>
<comment type="caution">
    <text evidence="3">The sequence shown here is derived from an EMBL/GenBank/DDBJ whole genome shotgun (WGS) entry which is preliminary data.</text>
</comment>
<evidence type="ECO:0000313" key="4">
    <source>
        <dbReference type="Proteomes" id="UP000789572"/>
    </source>
</evidence>
<dbReference type="CDD" id="cd01389">
    <property type="entry name" value="HMG-box_ROX1-like"/>
    <property type="match status" value="1"/>
</dbReference>
<dbReference type="SUPFAM" id="SSF47095">
    <property type="entry name" value="HMG-box"/>
    <property type="match status" value="1"/>
</dbReference>
<accession>A0A9N9GPV5</accession>
<gene>
    <name evidence="3" type="ORF">POCULU_LOCUS8653</name>
</gene>
<feature type="non-terminal residue" evidence="3">
    <location>
        <position position="1"/>
    </location>
</feature>
<evidence type="ECO:0000259" key="2">
    <source>
        <dbReference type="PROSITE" id="PS50118"/>
    </source>
</evidence>
<sequence>VLTHDEYLLLTKPPYSLTASLDTLLNPKPTNSRRKKNCYPPRPRNSWLIFRIDYKNKLRAADPDQPPTIENVSRRASKDWANQSDKVKQFFTVLSKIAKKLHEDSYPNYIYAPRRNNRNEKYVFRLISEEEITGCKRDEEERNRKGERDGENCVAYKEKMDERVYFNQYIDCQQHNIADAHGEYDAIVLDEYDNDINNTSVLIGSDITDSTCNLSDSLNTSTVSQSVDTACSPAISPASFSSPTRYDPNQLANQTYFAYCGDNEISPYIGSMSTQPLSQTCNYPFFEPLISNLTF</sequence>